<evidence type="ECO:0000313" key="10">
    <source>
        <dbReference type="EMBL" id="EPX74243.1"/>
    </source>
</evidence>
<dbReference type="Proteomes" id="UP000016088">
    <property type="component" value="Unassembled WGS sequence"/>
</dbReference>
<keyword evidence="11" id="KW-1185">Reference proteome</keyword>
<dbReference type="GO" id="GO:1990879">
    <property type="term" value="C:CST complex"/>
    <property type="evidence" value="ECO:0007669"/>
    <property type="project" value="EnsemblFungi"/>
</dbReference>
<protein>
    <recommendedName>
        <fullName evidence="3">CST complex subunit STN1</fullName>
    </recommendedName>
    <alternativeName>
        <fullName evidence="8">Suppressor of cdc thirteen homolog</fullName>
    </alternativeName>
</protein>
<dbReference type="InterPro" id="IPR018856">
    <property type="entry name" value="Stn1_N"/>
</dbReference>
<dbReference type="OMA" id="RWNPMFI"/>
<dbReference type="VEuPathDB" id="FungiDB:SOCG_03455"/>
<dbReference type="Gene3D" id="2.40.50.140">
    <property type="entry name" value="Nucleic acid-binding proteins"/>
    <property type="match status" value="1"/>
</dbReference>
<sequence>MLVEDEGINKHCTTLTRWNPMFINDVYSIVFNGSTTQNIGFWFGSPVCWVQIVGYVVSLDVYEDRCICVVDDCTGQSLRTVFSMQEKPSLAQKASTLNPGNIVRVGGKIQRSHSVHLVAYKLELLEDPNAEWKEWLQRIHYRQNLQKMQFNLKQKNNNFGFPCKSIDSSKHAKILLYHLRRLSKANPEAGFTIEEVLGFLRIHHLELPSIPIINVESQRVDMLDGMDEEAIRLSLLSLVQYGRVVYKKSREVYRLVLSKDVIKFVMPMMSTGRVEAQSVLELLRQGDAKFQTVPIYAVAKYIRKFLRSARCKWDEKEKYVWELQTRSCAIPTKLI</sequence>
<evidence type="ECO:0000256" key="6">
    <source>
        <dbReference type="ARBA" id="ARBA00023125"/>
    </source>
</evidence>
<keyword evidence="6" id="KW-0238">DNA-binding</keyword>
<evidence type="ECO:0000256" key="3">
    <source>
        <dbReference type="ARBA" id="ARBA00017411"/>
    </source>
</evidence>
<dbReference type="eggNOG" id="ENOG502RY83">
    <property type="taxonomic scope" value="Eukaryota"/>
</dbReference>
<proteinExistence type="predicted"/>
<dbReference type="InterPro" id="IPR012340">
    <property type="entry name" value="NA-bd_OB-fold"/>
</dbReference>
<evidence type="ECO:0000256" key="4">
    <source>
        <dbReference type="ARBA" id="ARBA00022454"/>
    </source>
</evidence>
<feature type="domain" description="CST complex subunit Stn1 N-terminal" evidence="9">
    <location>
        <begin position="9"/>
        <end position="156"/>
    </location>
</feature>
<keyword evidence="5" id="KW-0779">Telomere</keyword>
<dbReference type="Pfam" id="PF10451">
    <property type="entry name" value="Stn1"/>
    <property type="match status" value="1"/>
</dbReference>
<evidence type="ECO:0000259" key="9">
    <source>
        <dbReference type="Pfam" id="PF10451"/>
    </source>
</evidence>
<dbReference type="PANTHER" id="PTHR13989">
    <property type="entry name" value="REPLICATION PROTEIN A-RELATED"/>
    <property type="match status" value="1"/>
</dbReference>
<gene>
    <name evidence="10" type="ORF">SOCG_03455</name>
</gene>
<dbReference type="InterPro" id="IPR040260">
    <property type="entry name" value="RFA2-like"/>
</dbReference>
<evidence type="ECO:0000256" key="5">
    <source>
        <dbReference type="ARBA" id="ARBA00022895"/>
    </source>
</evidence>
<dbReference type="EMBL" id="KE503206">
    <property type="protein sequence ID" value="EPX74243.1"/>
    <property type="molecule type" value="Genomic_DNA"/>
</dbReference>
<accession>S9Q3J7</accession>
<dbReference type="RefSeq" id="XP_013017397.1">
    <property type="nucleotide sequence ID" value="XM_013161943.1"/>
</dbReference>
<evidence type="ECO:0000256" key="7">
    <source>
        <dbReference type="ARBA" id="ARBA00023242"/>
    </source>
</evidence>
<evidence type="ECO:0000256" key="2">
    <source>
        <dbReference type="ARBA" id="ARBA00004574"/>
    </source>
</evidence>
<keyword evidence="7" id="KW-0539">Nucleus</keyword>
<dbReference type="HOGENOM" id="CLU_845089_0_0_1"/>
<keyword evidence="4" id="KW-0158">Chromosome</keyword>
<organism evidence="10 11">
    <name type="scientific">Schizosaccharomyces octosporus (strain yFS286)</name>
    <name type="common">Fission yeast</name>
    <name type="synonym">Octosporomyces octosporus</name>
    <dbReference type="NCBI Taxonomy" id="483514"/>
    <lineage>
        <taxon>Eukaryota</taxon>
        <taxon>Fungi</taxon>
        <taxon>Dikarya</taxon>
        <taxon>Ascomycota</taxon>
        <taxon>Taphrinomycotina</taxon>
        <taxon>Schizosaccharomycetes</taxon>
        <taxon>Schizosaccharomycetales</taxon>
        <taxon>Schizosaccharomycetaceae</taxon>
        <taxon>Schizosaccharomyces</taxon>
    </lineage>
</organism>
<evidence type="ECO:0000256" key="8">
    <source>
        <dbReference type="ARBA" id="ARBA00030039"/>
    </source>
</evidence>
<dbReference type="GO" id="GO:0016233">
    <property type="term" value="P:telomere capping"/>
    <property type="evidence" value="ECO:0007669"/>
    <property type="project" value="EnsemblFungi"/>
</dbReference>
<dbReference type="GO" id="GO:0003677">
    <property type="term" value="F:DNA binding"/>
    <property type="evidence" value="ECO:0007669"/>
    <property type="project" value="UniProtKB-KW"/>
</dbReference>
<dbReference type="SUPFAM" id="SSF50249">
    <property type="entry name" value="Nucleic acid-binding proteins"/>
    <property type="match status" value="1"/>
</dbReference>
<evidence type="ECO:0000313" key="11">
    <source>
        <dbReference type="Proteomes" id="UP000016088"/>
    </source>
</evidence>
<dbReference type="GeneID" id="25032427"/>
<dbReference type="AlphaFoldDB" id="S9Q3J7"/>
<reference evidence="10 11" key="1">
    <citation type="journal article" date="2011" name="Science">
        <title>Comparative functional genomics of the fission yeasts.</title>
        <authorList>
            <person name="Rhind N."/>
            <person name="Chen Z."/>
            <person name="Yassour M."/>
            <person name="Thompson D.A."/>
            <person name="Haas B.J."/>
            <person name="Habib N."/>
            <person name="Wapinski I."/>
            <person name="Roy S."/>
            <person name="Lin M.F."/>
            <person name="Heiman D.I."/>
            <person name="Young S.K."/>
            <person name="Furuya K."/>
            <person name="Guo Y."/>
            <person name="Pidoux A."/>
            <person name="Chen H.M."/>
            <person name="Robbertse B."/>
            <person name="Goldberg J.M."/>
            <person name="Aoki K."/>
            <person name="Bayne E.H."/>
            <person name="Berlin A.M."/>
            <person name="Desjardins C.A."/>
            <person name="Dobbs E."/>
            <person name="Dukaj L."/>
            <person name="Fan L."/>
            <person name="FitzGerald M.G."/>
            <person name="French C."/>
            <person name="Gujja S."/>
            <person name="Hansen K."/>
            <person name="Keifenheim D."/>
            <person name="Levin J.Z."/>
            <person name="Mosher R.A."/>
            <person name="Mueller C.A."/>
            <person name="Pfiffner J."/>
            <person name="Priest M."/>
            <person name="Russ C."/>
            <person name="Smialowska A."/>
            <person name="Swoboda P."/>
            <person name="Sykes S.M."/>
            <person name="Vaughn M."/>
            <person name="Vengrova S."/>
            <person name="Yoder R."/>
            <person name="Zeng Q."/>
            <person name="Allshire R."/>
            <person name="Baulcombe D."/>
            <person name="Birren B.W."/>
            <person name="Brown W."/>
            <person name="Ekwall K."/>
            <person name="Kellis M."/>
            <person name="Leatherwood J."/>
            <person name="Levin H."/>
            <person name="Margalit H."/>
            <person name="Martienssen R."/>
            <person name="Nieduszynski C.A."/>
            <person name="Spatafora J.W."/>
            <person name="Friedman N."/>
            <person name="Dalgaard J.Z."/>
            <person name="Baumann P."/>
            <person name="Niki H."/>
            <person name="Regev A."/>
            <person name="Nusbaum C."/>
        </authorList>
    </citation>
    <scope>NUCLEOTIDE SEQUENCE [LARGE SCALE GENOMIC DNA]</scope>
    <source>
        <strain evidence="11">yFS286</strain>
    </source>
</reference>
<dbReference type="OrthoDB" id="77828at2759"/>
<evidence type="ECO:0000256" key="1">
    <source>
        <dbReference type="ARBA" id="ARBA00004123"/>
    </source>
</evidence>
<name>S9Q3J7_SCHOY</name>
<comment type="subcellular location">
    <subcellularLocation>
        <location evidence="2">Chromosome</location>
        <location evidence="2">Telomere</location>
    </subcellularLocation>
    <subcellularLocation>
        <location evidence="1">Nucleus</location>
    </subcellularLocation>
</comment>
<dbReference type="PANTHER" id="PTHR13989:SF33">
    <property type="entry name" value="CST COMPLEX SUBUNIT STN1"/>
    <property type="match status" value="1"/>
</dbReference>